<evidence type="ECO:0000313" key="2">
    <source>
        <dbReference type="Proteomes" id="UP001054837"/>
    </source>
</evidence>
<evidence type="ECO:0000313" key="1">
    <source>
        <dbReference type="EMBL" id="GIY25663.1"/>
    </source>
</evidence>
<gene>
    <name evidence="1" type="primary">AVEN_231017_1</name>
    <name evidence="1" type="ORF">CDAR_263441</name>
</gene>
<dbReference type="Proteomes" id="UP001054837">
    <property type="component" value="Unassembled WGS sequence"/>
</dbReference>
<sequence>MLEEGDLFESVQRAMGTKTFHSQQHKMRLLSGFPSNYRYILPSALLGRISAGFAPEALLTCWPCHCDSSCLANFPTLRQASRLSLSLATPLPIDLATPVCHAGLTSKVKIIHPSLSPAIPSEWFSSFTSEICVRCQEFLPVGGALCANRLVLCTKEVCLESPLVSYPKTTTKFY</sequence>
<dbReference type="AlphaFoldDB" id="A0AAV4RUV4"/>
<accession>A0AAV4RUV4</accession>
<keyword evidence="2" id="KW-1185">Reference proteome</keyword>
<dbReference type="EMBL" id="BPLQ01006841">
    <property type="protein sequence ID" value="GIY25663.1"/>
    <property type="molecule type" value="Genomic_DNA"/>
</dbReference>
<proteinExistence type="predicted"/>
<name>A0AAV4RUV4_9ARAC</name>
<protein>
    <submittedName>
        <fullName evidence="1">Uncharacterized protein</fullName>
    </submittedName>
</protein>
<reference evidence="1 2" key="1">
    <citation type="submission" date="2021-06" db="EMBL/GenBank/DDBJ databases">
        <title>Caerostris darwini draft genome.</title>
        <authorList>
            <person name="Kono N."/>
            <person name="Arakawa K."/>
        </authorList>
    </citation>
    <scope>NUCLEOTIDE SEQUENCE [LARGE SCALE GENOMIC DNA]</scope>
</reference>
<organism evidence="1 2">
    <name type="scientific">Caerostris darwini</name>
    <dbReference type="NCBI Taxonomy" id="1538125"/>
    <lineage>
        <taxon>Eukaryota</taxon>
        <taxon>Metazoa</taxon>
        <taxon>Ecdysozoa</taxon>
        <taxon>Arthropoda</taxon>
        <taxon>Chelicerata</taxon>
        <taxon>Arachnida</taxon>
        <taxon>Araneae</taxon>
        <taxon>Araneomorphae</taxon>
        <taxon>Entelegynae</taxon>
        <taxon>Araneoidea</taxon>
        <taxon>Araneidae</taxon>
        <taxon>Caerostris</taxon>
    </lineage>
</organism>
<comment type="caution">
    <text evidence="1">The sequence shown here is derived from an EMBL/GenBank/DDBJ whole genome shotgun (WGS) entry which is preliminary data.</text>
</comment>